<protein>
    <submittedName>
        <fullName evidence="1">Uncharacterized protein</fullName>
    </submittedName>
</protein>
<gene>
    <name evidence="1" type="ORF">GH810_15365</name>
</gene>
<dbReference type="EMBL" id="WJBD01000023">
    <property type="protein sequence ID" value="MBC3889688.1"/>
    <property type="molecule type" value="Genomic_DNA"/>
</dbReference>
<dbReference type="AlphaFoldDB" id="A0A923HWA0"/>
<proteinExistence type="predicted"/>
<organism evidence="1 2">
    <name type="scientific">Acetobacterium paludosum</name>
    <dbReference type="NCBI Taxonomy" id="52693"/>
    <lineage>
        <taxon>Bacteria</taxon>
        <taxon>Bacillati</taxon>
        <taxon>Bacillota</taxon>
        <taxon>Clostridia</taxon>
        <taxon>Eubacteriales</taxon>
        <taxon>Eubacteriaceae</taxon>
        <taxon>Acetobacterium</taxon>
    </lineage>
</organism>
<name>A0A923HWA0_9FIRM</name>
<evidence type="ECO:0000313" key="1">
    <source>
        <dbReference type="EMBL" id="MBC3889688.1"/>
    </source>
</evidence>
<keyword evidence="2" id="KW-1185">Reference proteome</keyword>
<accession>A0A923HWA0</accession>
<dbReference type="Proteomes" id="UP000616595">
    <property type="component" value="Unassembled WGS sequence"/>
</dbReference>
<reference evidence="1" key="2">
    <citation type="submission" date="2020-10" db="EMBL/GenBank/DDBJ databases">
        <title>Comparative genomics of the Acetobacterium genus.</title>
        <authorList>
            <person name="Marshall C."/>
            <person name="May H."/>
            <person name="Norman S."/>
        </authorList>
    </citation>
    <scope>NUCLEOTIDE SEQUENCE</scope>
    <source>
        <strain evidence="1">DER-2019</strain>
    </source>
</reference>
<comment type="caution">
    <text evidence="1">The sequence shown here is derived from an EMBL/GenBank/DDBJ whole genome shotgun (WGS) entry which is preliminary data.</text>
</comment>
<dbReference type="RefSeq" id="WP_148565972.1">
    <property type="nucleotide sequence ID" value="NZ_RXYA01000002.1"/>
</dbReference>
<dbReference type="OrthoDB" id="1778471at2"/>
<dbReference type="Gene3D" id="3.40.630.30">
    <property type="match status" value="1"/>
</dbReference>
<evidence type="ECO:0000313" key="2">
    <source>
        <dbReference type="Proteomes" id="UP000616595"/>
    </source>
</evidence>
<dbReference type="SUPFAM" id="SSF55729">
    <property type="entry name" value="Acyl-CoA N-acyltransferases (Nat)"/>
    <property type="match status" value="1"/>
</dbReference>
<dbReference type="InterPro" id="IPR016181">
    <property type="entry name" value="Acyl_CoA_acyltransferase"/>
</dbReference>
<sequence length="184" mass="21306">MEMTIKYGNELFAEEFNSILALDCKIFGNEILTNEGLALKRFLKCRDSIITAYSGDTLIGFISFFNVDPIVYERAVYKQEYIDDNLSDSEIEPLKRGGENNILLFDHVIDEPFRHQGVSKLLLESTRNYLRKQHQDGYPINRIFGYAITPKGSRILSSFGGNDIWTRDGITFFEIDKEIFLRRL</sequence>
<reference evidence="1" key="1">
    <citation type="submission" date="2019-10" db="EMBL/GenBank/DDBJ databases">
        <authorList>
            <person name="Ross D.E."/>
            <person name="Gulliver D."/>
        </authorList>
    </citation>
    <scope>NUCLEOTIDE SEQUENCE</scope>
    <source>
        <strain evidence="1">DER-2019</strain>
    </source>
</reference>